<keyword evidence="5 12" id="KW-0813">Transport</keyword>
<comment type="similarity">
    <text evidence="3 12">Belongs to the CcmD/CycX/HelD family.</text>
</comment>
<keyword evidence="6 12" id="KW-1003">Cell membrane</keyword>
<evidence type="ECO:0000256" key="1">
    <source>
        <dbReference type="ARBA" id="ARBA00002442"/>
    </source>
</evidence>
<sequence>MAFTSTMDFLLMGKHGFYVWSAYGISLLVLMWLVWQTLSARRKTYTRLQKRFYRDESSNKTVHPTGRQAGGVDASR</sequence>
<dbReference type="Pfam" id="PF04995">
    <property type="entry name" value="CcmD"/>
    <property type="match status" value="1"/>
</dbReference>
<evidence type="ECO:0000256" key="3">
    <source>
        <dbReference type="ARBA" id="ARBA00008741"/>
    </source>
</evidence>
<evidence type="ECO:0000256" key="11">
    <source>
        <dbReference type="ARBA" id="ARBA00023136"/>
    </source>
</evidence>
<evidence type="ECO:0000256" key="8">
    <source>
        <dbReference type="ARBA" id="ARBA00022692"/>
    </source>
</evidence>
<organism evidence="14 15">
    <name type="scientific">Marinomonas vulgaris</name>
    <dbReference type="NCBI Taxonomy" id="2823372"/>
    <lineage>
        <taxon>Bacteria</taxon>
        <taxon>Pseudomonadati</taxon>
        <taxon>Pseudomonadota</taxon>
        <taxon>Gammaproteobacteria</taxon>
        <taxon>Oceanospirillales</taxon>
        <taxon>Oceanospirillaceae</taxon>
        <taxon>Marinomonas</taxon>
    </lineage>
</organism>
<evidence type="ECO:0000256" key="6">
    <source>
        <dbReference type="ARBA" id="ARBA00022475"/>
    </source>
</evidence>
<dbReference type="RefSeq" id="WP_211536004.1">
    <property type="nucleotide sequence ID" value="NZ_JAGSSV010000006.1"/>
</dbReference>
<evidence type="ECO:0000256" key="10">
    <source>
        <dbReference type="ARBA" id="ARBA00022989"/>
    </source>
</evidence>
<keyword evidence="7 12" id="KW-0997">Cell inner membrane</keyword>
<keyword evidence="8 12" id="KW-0812">Transmembrane</keyword>
<evidence type="ECO:0000313" key="14">
    <source>
        <dbReference type="EMBL" id="MBR7888663.1"/>
    </source>
</evidence>
<dbReference type="NCBIfam" id="TIGR03141">
    <property type="entry name" value="cytochro_ccmD"/>
    <property type="match status" value="1"/>
</dbReference>
<dbReference type="Proteomes" id="UP000679722">
    <property type="component" value="Unassembled WGS sequence"/>
</dbReference>
<gene>
    <name evidence="14" type="primary">ccmD</name>
    <name evidence="14" type="ORF">J9B83_06870</name>
</gene>
<dbReference type="PANTHER" id="PTHR37531:SF1">
    <property type="entry name" value="HEME EXPORTER PROTEIN D"/>
    <property type="match status" value="1"/>
</dbReference>
<protein>
    <recommendedName>
        <fullName evidence="4 12">Heme exporter protein D</fullName>
    </recommendedName>
</protein>
<comment type="function">
    <text evidence="1 12">Required for the export of heme to the periplasm for the biogenesis of c-type cytochromes.</text>
</comment>
<dbReference type="InterPro" id="IPR007078">
    <property type="entry name" value="Haem_export_protD_CcmD"/>
</dbReference>
<evidence type="ECO:0000256" key="4">
    <source>
        <dbReference type="ARBA" id="ARBA00016461"/>
    </source>
</evidence>
<comment type="caution">
    <text evidence="14">The sequence shown here is derived from an EMBL/GenBank/DDBJ whole genome shotgun (WGS) entry which is preliminary data.</text>
</comment>
<name>A0ABS5HB87_9GAMM</name>
<dbReference type="InterPro" id="IPR052075">
    <property type="entry name" value="Heme_exporter_D"/>
</dbReference>
<proteinExistence type="inferred from homology"/>
<keyword evidence="9 12" id="KW-0201">Cytochrome c-type biogenesis</keyword>
<evidence type="ECO:0000256" key="5">
    <source>
        <dbReference type="ARBA" id="ARBA00022448"/>
    </source>
</evidence>
<accession>A0ABS5HB87</accession>
<feature type="region of interest" description="Disordered" evidence="13">
    <location>
        <begin position="56"/>
        <end position="76"/>
    </location>
</feature>
<reference evidence="15" key="1">
    <citation type="submission" date="2023-07" db="EMBL/GenBank/DDBJ databases">
        <title>Marinomonas vulgaris A79, complete genome.</title>
        <authorList>
            <person name="Ying J.-J."/>
        </authorList>
    </citation>
    <scope>NUCLEOTIDE SEQUENCE [LARGE SCALE GENOMIC DNA]</scope>
    <source>
        <strain evidence="15">A79</strain>
    </source>
</reference>
<evidence type="ECO:0000256" key="9">
    <source>
        <dbReference type="ARBA" id="ARBA00022748"/>
    </source>
</evidence>
<evidence type="ECO:0000256" key="2">
    <source>
        <dbReference type="ARBA" id="ARBA00004377"/>
    </source>
</evidence>
<evidence type="ECO:0000256" key="7">
    <source>
        <dbReference type="ARBA" id="ARBA00022519"/>
    </source>
</evidence>
<dbReference type="EMBL" id="JAGSSV010000006">
    <property type="protein sequence ID" value="MBR7888663.1"/>
    <property type="molecule type" value="Genomic_DNA"/>
</dbReference>
<keyword evidence="15" id="KW-1185">Reference proteome</keyword>
<keyword evidence="10 12" id="KW-1133">Transmembrane helix</keyword>
<evidence type="ECO:0000256" key="12">
    <source>
        <dbReference type="RuleBase" id="RU363101"/>
    </source>
</evidence>
<keyword evidence="11 12" id="KW-0472">Membrane</keyword>
<dbReference type="PANTHER" id="PTHR37531">
    <property type="entry name" value="HEME EXPORTER PROTEIN D"/>
    <property type="match status" value="1"/>
</dbReference>
<feature type="transmembrane region" description="Helical" evidence="12">
    <location>
        <begin position="17"/>
        <end position="35"/>
    </location>
</feature>
<evidence type="ECO:0000256" key="13">
    <source>
        <dbReference type="SAM" id="MobiDB-lite"/>
    </source>
</evidence>
<evidence type="ECO:0000313" key="15">
    <source>
        <dbReference type="Proteomes" id="UP000679722"/>
    </source>
</evidence>
<comment type="subcellular location">
    <subcellularLocation>
        <location evidence="2 12">Cell inner membrane</location>
        <topology evidence="2 12">Single-pass membrane protein</topology>
    </subcellularLocation>
</comment>